<dbReference type="InterPro" id="IPR022742">
    <property type="entry name" value="Hydrolase_4"/>
</dbReference>
<dbReference type="PANTHER" id="PTHR42886:SF29">
    <property type="entry name" value="PUMMELIG, ISOFORM A"/>
    <property type="match status" value="1"/>
</dbReference>
<dbReference type="RefSeq" id="WP_371838388.1">
    <property type="nucleotide sequence ID" value="NZ_JBGMEK010000012.1"/>
</dbReference>
<gene>
    <name evidence="2" type="ORF">ACCI49_07760</name>
</gene>
<dbReference type="InterPro" id="IPR029058">
    <property type="entry name" value="AB_hydrolase_fold"/>
</dbReference>
<sequence length="328" mass="37273">MKVRINLYTLLAAFMLYLAISACSKRVASLIERTESLPFNEVVTTEEIEDLRFMKYRYCLVKKENCISYYYGLPLIDNNLQYSVNFEENGREHIVSLDLSKNSLGKKYSGTVILLHGFRHSKEFMLYASFYFRFLGFQVIVPDLLGHGDSEGRLKYGVDDSEFINDLIDNLIKEGTIKERNLYIVGYSMGALTAAHVSASRADVSGIVLLAPILSFDQAIYNYAMVSHPILSRLIPGKDIRKGAKLALKKSNIDPNDTRILPLIKSSKIPVLLISSDSDTISPYSNYKDLKQKNIKVIELEKRDHLSMVAIGEVEHEAIIRWLNMNIK</sequence>
<dbReference type="PROSITE" id="PS51257">
    <property type="entry name" value="PROKAR_LIPOPROTEIN"/>
    <property type="match status" value="1"/>
</dbReference>
<feature type="domain" description="Serine aminopeptidase S33" evidence="1">
    <location>
        <begin position="109"/>
        <end position="242"/>
    </location>
</feature>
<accession>A0ABV4NY04</accession>
<evidence type="ECO:0000259" key="1">
    <source>
        <dbReference type="Pfam" id="PF12146"/>
    </source>
</evidence>
<proteinExistence type="predicted"/>
<dbReference type="EMBL" id="JBGMEK010000012">
    <property type="protein sequence ID" value="MFA0810816.1"/>
    <property type="molecule type" value="Genomic_DNA"/>
</dbReference>
<reference evidence="2 3" key="1">
    <citation type="submission" date="2024-08" db="EMBL/GenBank/DDBJ databases">
        <authorList>
            <person name="Ishaq N."/>
        </authorList>
    </citation>
    <scope>NUCLEOTIDE SEQUENCE [LARGE SCALE GENOMIC DNA]</scope>
    <source>
        <strain evidence="2 3">DSM 18651</strain>
    </source>
</reference>
<dbReference type="Pfam" id="PF12146">
    <property type="entry name" value="Hydrolase_4"/>
    <property type="match status" value="1"/>
</dbReference>
<evidence type="ECO:0000313" key="3">
    <source>
        <dbReference type="Proteomes" id="UP001569428"/>
    </source>
</evidence>
<protein>
    <submittedName>
        <fullName evidence="2">Alpha/beta hydrolase</fullName>
    </submittedName>
</protein>
<dbReference type="Gene3D" id="3.40.50.1820">
    <property type="entry name" value="alpha/beta hydrolase"/>
    <property type="match status" value="1"/>
</dbReference>
<dbReference type="PANTHER" id="PTHR42886">
    <property type="entry name" value="RE40534P-RELATED"/>
    <property type="match status" value="1"/>
</dbReference>
<name>A0ABV4NY04_9GAMM</name>
<dbReference type="SUPFAM" id="SSF53474">
    <property type="entry name" value="alpha/beta-Hydrolases"/>
    <property type="match status" value="1"/>
</dbReference>
<organism evidence="2 3">
    <name type="scientific">Microbulbifer epialgicus</name>
    <dbReference type="NCBI Taxonomy" id="393907"/>
    <lineage>
        <taxon>Bacteria</taxon>
        <taxon>Pseudomonadati</taxon>
        <taxon>Pseudomonadota</taxon>
        <taxon>Gammaproteobacteria</taxon>
        <taxon>Cellvibrionales</taxon>
        <taxon>Microbulbiferaceae</taxon>
        <taxon>Microbulbifer</taxon>
    </lineage>
</organism>
<keyword evidence="3" id="KW-1185">Reference proteome</keyword>
<dbReference type="Proteomes" id="UP001569428">
    <property type="component" value="Unassembled WGS sequence"/>
</dbReference>
<evidence type="ECO:0000313" key="2">
    <source>
        <dbReference type="EMBL" id="MFA0810816.1"/>
    </source>
</evidence>
<keyword evidence="2" id="KW-0378">Hydrolase</keyword>
<comment type="caution">
    <text evidence="2">The sequence shown here is derived from an EMBL/GenBank/DDBJ whole genome shotgun (WGS) entry which is preliminary data.</text>
</comment>
<dbReference type="GO" id="GO:0016787">
    <property type="term" value="F:hydrolase activity"/>
    <property type="evidence" value="ECO:0007669"/>
    <property type="project" value="UniProtKB-KW"/>
</dbReference>